<feature type="transmembrane region" description="Helical" evidence="1">
    <location>
        <begin position="153"/>
        <end position="174"/>
    </location>
</feature>
<keyword evidence="1" id="KW-1133">Transmembrane helix</keyword>
<proteinExistence type="predicted"/>
<feature type="transmembrane region" description="Helical" evidence="1">
    <location>
        <begin position="321"/>
        <end position="345"/>
    </location>
</feature>
<comment type="caution">
    <text evidence="2">The sequence shown here is derived from an EMBL/GenBank/DDBJ whole genome shotgun (WGS) entry which is preliminary data.</text>
</comment>
<evidence type="ECO:0000313" key="3">
    <source>
        <dbReference type="Proteomes" id="UP000004754"/>
    </source>
</evidence>
<dbReference type="eggNOG" id="ENOG5032QV8">
    <property type="taxonomic scope" value="Bacteria"/>
</dbReference>
<dbReference type="EMBL" id="AEQN01000011">
    <property type="protein sequence ID" value="EFV02296.1"/>
    <property type="molecule type" value="Genomic_DNA"/>
</dbReference>
<feature type="transmembrane region" description="Helical" evidence="1">
    <location>
        <begin position="20"/>
        <end position="39"/>
    </location>
</feature>
<feature type="transmembrane region" description="Helical" evidence="1">
    <location>
        <begin position="377"/>
        <end position="396"/>
    </location>
</feature>
<reference evidence="2 3" key="1">
    <citation type="submission" date="2010-12" db="EMBL/GenBank/DDBJ databases">
        <authorList>
            <person name="Muzny D."/>
            <person name="Qin X."/>
            <person name="Deng J."/>
            <person name="Jiang H."/>
            <person name="Liu Y."/>
            <person name="Qu J."/>
            <person name="Song X.-Z."/>
            <person name="Zhang L."/>
            <person name="Thornton R."/>
            <person name="Coyle M."/>
            <person name="Francisco L."/>
            <person name="Jackson L."/>
            <person name="Javaid M."/>
            <person name="Korchina V."/>
            <person name="Kovar C."/>
            <person name="Mata R."/>
            <person name="Mathew T."/>
            <person name="Ngo R."/>
            <person name="Nguyen L."/>
            <person name="Nguyen N."/>
            <person name="Okwuonu G."/>
            <person name="Ongeri F."/>
            <person name="Pham C."/>
            <person name="Simmons D."/>
            <person name="Wilczek-Boney K."/>
            <person name="Hale W."/>
            <person name="Jakkamsetti A."/>
            <person name="Pham P."/>
            <person name="Ruth R."/>
            <person name="San Lucas F."/>
            <person name="Warren J."/>
            <person name="Zhang J."/>
            <person name="Zhao Z."/>
            <person name="Zhou C."/>
            <person name="Zhu D."/>
            <person name="Lee S."/>
            <person name="Bess C."/>
            <person name="Blankenburg K."/>
            <person name="Forbes L."/>
            <person name="Fu Q."/>
            <person name="Gubbala S."/>
            <person name="Hirani K."/>
            <person name="Jayaseelan J.C."/>
            <person name="Lara F."/>
            <person name="Munidasa M."/>
            <person name="Palculict T."/>
            <person name="Patil S."/>
            <person name="Pu L.-L."/>
            <person name="Saada N."/>
            <person name="Tang L."/>
            <person name="Weissenberger G."/>
            <person name="Zhu Y."/>
            <person name="Hemphill L."/>
            <person name="Shang Y."/>
            <person name="Youmans B."/>
            <person name="Ayvaz T."/>
            <person name="Ross M."/>
            <person name="Santibanez J."/>
            <person name="Aqrawi P."/>
            <person name="Gross S."/>
            <person name="Joshi V."/>
            <person name="Fowler G."/>
            <person name="Nazareth L."/>
            <person name="Reid J."/>
            <person name="Worley K."/>
            <person name="Petrosino J."/>
            <person name="Highlander S."/>
            <person name="Gibbs R."/>
        </authorList>
    </citation>
    <scope>NUCLEOTIDE SEQUENCE [LARGE SCALE GENOMIC DNA]</scope>
    <source>
        <strain evidence="2 3">ATCC 23263</strain>
    </source>
</reference>
<feature type="transmembrane region" description="Helical" evidence="1">
    <location>
        <begin position="204"/>
        <end position="222"/>
    </location>
</feature>
<dbReference type="STRING" id="887929.HMP0721_0719"/>
<feature type="transmembrane region" description="Helical" evidence="1">
    <location>
        <begin position="234"/>
        <end position="256"/>
    </location>
</feature>
<sequence>MAMSSRSPLINLKKSKDTLFLIAFAVYGIWSLLLQTFFAARWPLASLENKVFFACLFLLGVREIIFCMRHQNGWCDFVLLLVFGAMARIAGYFGHPFGMIFVFVFCARKIDFKRVAKTALMISAGVLLGTILAQHMGWIHTVQTVRDGQIRQYLGFLYVLTPSVIFFNIVALHVYLRRINISWGELIALAAINVWFYTKTNARLSMILIAVLLCYAIVIKCRPAVQKKMIQNKLGVLWPFSFVLGAVMTAAVTRFYSVGQANWQRLNLAIGNRLWYGQAAFKTYGVKPFGQTIAWVGNGLQASGKPVAGIYNYVDNFYLHYLLNFGFIFSILLIAVVTIALWVMLCKGEGCLLMIFALLACHGLIDDMILYPYFNTFLLILSPYLLLGLRALRICMKRQRRARSEKEASA</sequence>
<evidence type="ECO:0000313" key="2">
    <source>
        <dbReference type="EMBL" id="EFV02296.1"/>
    </source>
</evidence>
<organism evidence="2 3">
    <name type="scientific">Pseudoramibacter alactolyticus ATCC 23263</name>
    <dbReference type="NCBI Taxonomy" id="887929"/>
    <lineage>
        <taxon>Bacteria</taxon>
        <taxon>Bacillati</taxon>
        <taxon>Bacillota</taxon>
        <taxon>Clostridia</taxon>
        <taxon>Eubacteriales</taxon>
        <taxon>Eubacteriaceae</taxon>
        <taxon>Pseudoramibacter</taxon>
    </lineage>
</organism>
<dbReference type="AlphaFoldDB" id="E6MFD6"/>
<dbReference type="Proteomes" id="UP000004754">
    <property type="component" value="Unassembled WGS sequence"/>
</dbReference>
<gene>
    <name evidence="2" type="ORF">HMP0721_0719</name>
</gene>
<evidence type="ECO:0008006" key="4">
    <source>
        <dbReference type="Google" id="ProtNLM"/>
    </source>
</evidence>
<feature type="transmembrane region" description="Helical" evidence="1">
    <location>
        <begin position="119"/>
        <end position="141"/>
    </location>
</feature>
<name>E6MFD6_9FIRM</name>
<evidence type="ECO:0000256" key="1">
    <source>
        <dbReference type="SAM" id="Phobius"/>
    </source>
</evidence>
<keyword evidence="3" id="KW-1185">Reference proteome</keyword>
<protein>
    <recommendedName>
        <fullName evidence="4">O-antigen polymerase</fullName>
    </recommendedName>
</protein>
<keyword evidence="1" id="KW-0472">Membrane</keyword>
<feature type="transmembrane region" description="Helical" evidence="1">
    <location>
        <begin position="352"/>
        <end position="371"/>
    </location>
</feature>
<feature type="transmembrane region" description="Helical" evidence="1">
    <location>
        <begin position="181"/>
        <end position="198"/>
    </location>
</feature>
<feature type="transmembrane region" description="Helical" evidence="1">
    <location>
        <begin position="77"/>
        <end position="107"/>
    </location>
</feature>
<accession>E6MFD6</accession>
<keyword evidence="1" id="KW-0812">Transmembrane</keyword>
<dbReference type="HOGENOM" id="CLU_032630_2_0_9"/>